<feature type="transmembrane region" description="Helical" evidence="1">
    <location>
        <begin position="20"/>
        <end position="39"/>
    </location>
</feature>
<organism evidence="2 3">
    <name type="scientific">Lutibaculum baratangense AMV1</name>
    <dbReference type="NCBI Taxonomy" id="631454"/>
    <lineage>
        <taxon>Bacteria</taxon>
        <taxon>Pseudomonadati</taxon>
        <taxon>Pseudomonadota</taxon>
        <taxon>Alphaproteobacteria</taxon>
        <taxon>Hyphomicrobiales</taxon>
        <taxon>Tepidamorphaceae</taxon>
        <taxon>Lutibaculum</taxon>
    </lineage>
</organism>
<comment type="caution">
    <text evidence="2">The sequence shown here is derived from an EMBL/GenBank/DDBJ whole genome shotgun (WGS) entry which is preliminary data.</text>
</comment>
<dbReference type="EMBL" id="AWXZ01000035">
    <property type="protein sequence ID" value="ESR24140.1"/>
    <property type="molecule type" value="Genomic_DNA"/>
</dbReference>
<dbReference type="AlphaFoldDB" id="V4RLL6"/>
<evidence type="ECO:0000313" key="2">
    <source>
        <dbReference type="EMBL" id="ESR24140.1"/>
    </source>
</evidence>
<gene>
    <name evidence="2" type="ORF">N177_2589</name>
</gene>
<accession>V4RLL6</accession>
<keyword evidence="1" id="KW-0472">Membrane</keyword>
<evidence type="ECO:0000313" key="3">
    <source>
        <dbReference type="Proteomes" id="UP000017819"/>
    </source>
</evidence>
<name>V4RLL6_9HYPH</name>
<dbReference type="Proteomes" id="UP000017819">
    <property type="component" value="Unassembled WGS sequence"/>
</dbReference>
<sequence>MAAALDWALAGLLGLPMPVVVAMSVALTGLVVWASYLAFRLALTAERSLLEDA</sequence>
<proteinExistence type="predicted"/>
<keyword evidence="1" id="KW-1133">Transmembrane helix</keyword>
<keyword evidence="1" id="KW-0812">Transmembrane</keyword>
<protein>
    <submittedName>
        <fullName evidence="2">Uncharacterized protein</fullName>
    </submittedName>
</protein>
<keyword evidence="3" id="KW-1185">Reference proteome</keyword>
<evidence type="ECO:0000256" key="1">
    <source>
        <dbReference type="SAM" id="Phobius"/>
    </source>
</evidence>
<reference evidence="2 3" key="1">
    <citation type="journal article" date="2014" name="Genome Announc.">
        <title>Draft Genome Sequence of Lutibaculum baratangense Strain AMV1T, Isolated from a Mud Volcano in Andamans, India.</title>
        <authorList>
            <person name="Singh A."/>
            <person name="Sreenivas A."/>
            <person name="Sathyanarayana Reddy G."/>
            <person name="Pinnaka A.K."/>
            <person name="Shivaji S."/>
        </authorList>
    </citation>
    <scope>NUCLEOTIDE SEQUENCE [LARGE SCALE GENOMIC DNA]</scope>
    <source>
        <strain evidence="2 3">AMV1</strain>
    </source>
</reference>